<dbReference type="STRING" id="501010.NOSIN_17510"/>
<evidence type="ECO:0000256" key="1">
    <source>
        <dbReference type="SAM" id="MobiDB-lite"/>
    </source>
</evidence>
<dbReference type="OrthoDB" id="3429000at2"/>
<feature type="transmembrane region" description="Helical" evidence="2">
    <location>
        <begin position="104"/>
        <end position="125"/>
    </location>
</feature>
<feature type="transmembrane region" description="Helical" evidence="2">
    <location>
        <begin position="46"/>
        <end position="68"/>
    </location>
</feature>
<feature type="region of interest" description="Disordered" evidence="1">
    <location>
        <begin position="1"/>
        <end position="31"/>
    </location>
</feature>
<protein>
    <submittedName>
        <fullName evidence="3">Uncharacterized protein</fullName>
    </submittedName>
</protein>
<accession>A0A1V3C4S2</accession>
<dbReference type="AlphaFoldDB" id="A0A1V3C4S2"/>
<keyword evidence="2" id="KW-0812">Transmembrane</keyword>
<feature type="transmembrane region" description="Helical" evidence="2">
    <location>
        <begin position="157"/>
        <end position="175"/>
    </location>
</feature>
<proteinExistence type="predicted"/>
<dbReference type="EMBL" id="MCOK01000001">
    <property type="protein sequence ID" value="OOC55390.1"/>
    <property type="molecule type" value="Genomic_DNA"/>
</dbReference>
<evidence type="ECO:0000256" key="2">
    <source>
        <dbReference type="SAM" id="Phobius"/>
    </source>
</evidence>
<keyword evidence="2" id="KW-1133">Transmembrane helix</keyword>
<evidence type="ECO:0000313" key="3">
    <source>
        <dbReference type="EMBL" id="OOC55390.1"/>
    </source>
</evidence>
<organism evidence="3 4">
    <name type="scientific">Nocardiopsis sinuspersici</name>
    <dbReference type="NCBI Taxonomy" id="501010"/>
    <lineage>
        <taxon>Bacteria</taxon>
        <taxon>Bacillati</taxon>
        <taxon>Actinomycetota</taxon>
        <taxon>Actinomycetes</taxon>
        <taxon>Streptosporangiales</taxon>
        <taxon>Nocardiopsidaceae</taxon>
        <taxon>Nocardiopsis</taxon>
    </lineage>
</organism>
<keyword evidence="4" id="KW-1185">Reference proteome</keyword>
<dbReference type="Proteomes" id="UP000189004">
    <property type="component" value="Unassembled WGS sequence"/>
</dbReference>
<dbReference type="RefSeq" id="WP_077691820.1">
    <property type="nucleotide sequence ID" value="NZ_MCOK01000001.1"/>
</dbReference>
<evidence type="ECO:0000313" key="4">
    <source>
        <dbReference type="Proteomes" id="UP000189004"/>
    </source>
</evidence>
<gene>
    <name evidence="3" type="ORF">NOSIN_17510</name>
</gene>
<reference evidence="4" key="1">
    <citation type="submission" date="2016-08" db="EMBL/GenBank/DDBJ databases">
        <authorList>
            <person name="Tokovenko B."/>
            <person name="Kalinowski J."/>
        </authorList>
    </citation>
    <scope>NUCLEOTIDE SEQUENCE [LARGE SCALE GENOMIC DNA]</scope>
    <source>
        <strain evidence="4">UTMC102</strain>
    </source>
</reference>
<sequence>MFSSGQDPYDPDGTQHGGGVPPRGMPDFGAHLDALRPDAPLPGKVALVRVLMFVGGACGLALSALFLMGLSVSSEAVAEAMRQQADAASGQSAEPFSDVETVRAMMAAMAAVTGVYGLLSTLLAARIHHRTVGVFWGVVLFQAAAGALLLWSLAGDYFAVIPLGFAVMMVVHMFSREARAHYGLL</sequence>
<comment type="caution">
    <text evidence="3">The sequence shown here is derived from an EMBL/GenBank/DDBJ whole genome shotgun (WGS) entry which is preliminary data.</text>
</comment>
<feature type="transmembrane region" description="Helical" evidence="2">
    <location>
        <begin position="132"/>
        <end position="151"/>
    </location>
</feature>
<name>A0A1V3C4S2_9ACTN</name>
<keyword evidence="2" id="KW-0472">Membrane</keyword>